<keyword evidence="2" id="KW-1185">Reference proteome</keyword>
<evidence type="ECO:0000313" key="2">
    <source>
        <dbReference type="Proteomes" id="UP000053593"/>
    </source>
</evidence>
<dbReference type="EMBL" id="KN834772">
    <property type="protein sequence ID" value="KIK61006.1"/>
    <property type="molecule type" value="Genomic_DNA"/>
</dbReference>
<gene>
    <name evidence="1" type="ORF">GYMLUDRAFT_73450</name>
</gene>
<dbReference type="OrthoDB" id="2857216at2759"/>
<organism evidence="1 2">
    <name type="scientific">Collybiopsis luxurians FD-317 M1</name>
    <dbReference type="NCBI Taxonomy" id="944289"/>
    <lineage>
        <taxon>Eukaryota</taxon>
        <taxon>Fungi</taxon>
        <taxon>Dikarya</taxon>
        <taxon>Basidiomycota</taxon>
        <taxon>Agaricomycotina</taxon>
        <taxon>Agaricomycetes</taxon>
        <taxon>Agaricomycetidae</taxon>
        <taxon>Agaricales</taxon>
        <taxon>Marasmiineae</taxon>
        <taxon>Omphalotaceae</taxon>
        <taxon>Collybiopsis</taxon>
        <taxon>Collybiopsis luxurians</taxon>
    </lineage>
</organism>
<dbReference type="AlphaFoldDB" id="A0A0D0BYW5"/>
<name>A0A0D0BYW5_9AGAR</name>
<reference evidence="1 2" key="1">
    <citation type="submission" date="2014-04" db="EMBL/GenBank/DDBJ databases">
        <title>Evolutionary Origins and Diversification of the Mycorrhizal Mutualists.</title>
        <authorList>
            <consortium name="DOE Joint Genome Institute"/>
            <consortium name="Mycorrhizal Genomics Consortium"/>
            <person name="Kohler A."/>
            <person name="Kuo A."/>
            <person name="Nagy L.G."/>
            <person name="Floudas D."/>
            <person name="Copeland A."/>
            <person name="Barry K.W."/>
            <person name="Cichocki N."/>
            <person name="Veneault-Fourrey C."/>
            <person name="LaButti K."/>
            <person name="Lindquist E.A."/>
            <person name="Lipzen A."/>
            <person name="Lundell T."/>
            <person name="Morin E."/>
            <person name="Murat C."/>
            <person name="Riley R."/>
            <person name="Ohm R."/>
            <person name="Sun H."/>
            <person name="Tunlid A."/>
            <person name="Henrissat B."/>
            <person name="Grigoriev I.V."/>
            <person name="Hibbett D.S."/>
            <person name="Martin F."/>
        </authorList>
    </citation>
    <scope>NUCLEOTIDE SEQUENCE [LARGE SCALE GENOMIC DNA]</scope>
    <source>
        <strain evidence="1 2">FD-317 M1</strain>
    </source>
</reference>
<protein>
    <submittedName>
        <fullName evidence="1">Uncharacterized protein</fullName>
    </submittedName>
</protein>
<evidence type="ECO:0000313" key="1">
    <source>
        <dbReference type="EMBL" id="KIK61006.1"/>
    </source>
</evidence>
<accession>A0A0D0BYW5</accession>
<dbReference type="Proteomes" id="UP000053593">
    <property type="component" value="Unassembled WGS sequence"/>
</dbReference>
<proteinExistence type="predicted"/>
<dbReference type="HOGENOM" id="CLU_1525316_0_0_1"/>
<sequence length="194" mass="22425">MSTSAPRSLTQEECSKLFLEPAEIKEFNSSPEGLQDLMLREWKYMKPFLSHFPTQSLPEHFFWTPGKKRPDHKFLWGWATEWDQVYDLVADKFPNAVRRYNDGEPDDVGTSLDAVPLIAEACGLRFLVLQSAFTGPRTSQHHPVFAISNSFQTEEQRQSLPAEGIQKLKEMFGFEGPPMWVVDTHLQYWPSFNQ</sequence>